<feature type="region of interest" description="Disordered" evidence="1">
    <location>
        <begin position="37"/>
        <end position="116"/>
    </location>
</feature>
<feature type="compositionally biased region" description="Basic and acidic residues" evidence="1">
    <location>
        <begin position="74"/>
        <end position="87"/>
    </location>
</feature>
<gene>
    <name evidence="2" type="ORF">QQF64_010332</name>
</gene>
<protein>
    <recommendedName>
        <fullName evidence="4">Prolactin receptor</fullName>
    </recommendedName>
</protein>
<evidence type="ECO:0000313" key="2">
    <source>
        <dbReference type="EMBL" id="KAL1259755.1"/>
    </source>
</evidence>
<organism evidence="2 3">
    <name type="scientific">Cirrhinus molitorella</name>
    <name type="common">mud carp</name>
    <dbReference type="NCBI Taxonomy" id="172907"/>
    <lineage>
        <taxon>Eukaryota</taxon>
        <taxon>Metazoa</taxon>
        <taxon>Chordata</taxon>
        <taxon>Craniata</taxon>
        <taxon>Vertebrata</taxon>
        <taxon>Euteleostomi</taxon>
        <taxon>Actinopterygii</taxon>
        <taxon>Neopterygii</taxon>
        <taxon>Teleostei</taxon>
        <taxon>Ostariophysi</taxon>
        <taxon>Cypriniformes</taxon>
        <taxon>Cyprinidae</taxon>
        <taxon>Labeoninae</taxon>
        <taxon>Labeonini</taxon>
        <taxon>Cirrhinus</taxon>
    </lineage>
</organism>
<dbReference type="EMBL" id="JAYMGO010000016">
    <property type="protein sequence ID" value="KAL1259755.1"/>
    <property type="molecule type" value="Genomic_DNA"/>
</dbReference>
<comment type="caution">
    <text evidence="2">The sequence shown here is derived from an EMBL/GenBank/DDBJ whole genome shotgun (WGS) entry which is preliminary data.</text>
</comment>
<reference evidence="2 3" key="1">
    <citation type="submission" date="2023-09" db="EMBL/GenBank/DDBJ databases">
        <authorList>
            <person name="Wang M."/>
        </authorList>
    </citation>
    <scope>NUCLEOTIDE SEQUENCE [LARGE SCALE GENOMIC DNA]</scope>
    <source>
        <strain evidence="2">GT-2023</strain>
        <tissue evidence="2">Liver</tissue>
    </source>
</reference>
<accession>A0ABR3M4I7</accession>
<evidence type="ECO:0000313" key="3">
    <source>
        <dbReference type="Proteomes" id="UP001558613"/>
    </source>
</evidence>
<evidence type="ECO:0008006" key="4">
    <source>
        <dbReference type="Google" id="ProtNLM"/>
    </source>
</evidence>
<keyword evidence="3" id="KW-1185">Reference proteome</keyword>
<feature type="compositionally biased region" description="Polar residues" evidence="1">
    <location>
        <begin position="54"/>
        <end position="64"/>
    </location>
</feature>
<feature type="compositionally biased region" description="Basic and acidic residues" evidence="1">
    <location>
        <begin position="104"/>
        <end position="116"/>
    </location>
</feature>
<dbReference type="Proteomes" id="UP001558613">
    <property type="component" value="Unassembled WGS sequence"/>
</dbReference>
<evidence type="ECO:0000256" key="1">
    <source>
        <dbReference type="SAM" id="MobiDB-lite"/>
    </source>
</evidence>
<sequence>MSNCTSHPVDSRPNISIVISHWVEGIPGDTLTSLALGTQEQRGQACQRGRVSRQEQSPKMLNSNKKPKGSGISYERDLIKNEDKDNVKCYTPPQQPKSTIHSGSRAEREFSYVDQE</sequence>
<name>A0ABR3M4I7_9TELE</name>
<proteinExistence type="predicted"/>